<sequence length="700" mass="79759">MHLYHALLNKDNPLHLICKNELPKYLGEKLTEDEVTAEVQYAFLFIMFQSPGGIHLDGITHTSILHSVISHFKLPALLKYINWLKQLYLYGSSGKEGIQELNLDVARKWSSSQLSHLVRMQSLPREEDWIGSIVKFLFVHSHFVVMSQNSNSKVLEPGSIKEGFIELSQPSQSHTQQCFTSSLNLMTNVLKLKSEDLMKDEEDKEDDDDNEEEEEEKKENEVESDSSEEEDDSDDKSSEDEGDVDEEFKKRIKEALGGAAASSEESDVQESNAESSDDEFSDDAMMRIDPLLSDIFKQRKLSRKATKKNNRMQVTHFQLRCLDLLESFITRQNTTNPLVLDLVLPLLELVESSSKDPEKEVLAERATVILRVKLCKMKGYPRSLQEDVIDRCHDNIGKALKKCYSASGGVFLSQLVSHCCLFYLRVLSGNQPTDKSSSSGAVDVDRVCDLYFSALEDFMTKRESRIQAFVIQDFITRYPSYAQKLVAPLTKMMVEGIQIYRRTQACQMLSAFYQATPVPEAVTKYSSDIFTTITDVLSNTIKNKSDWRPKYMVAIIKLMFQCTSTLKDSESDFTSTVQVLKDFLNVDEVKRSQELTTLTWKSLVALGLNREKGQPNLDKKSRKRKKRKKNKDVVGEQENVVDKKDVNENTENAVPAESRKQLKARNLKEKKKLTKASKQKRSKKTSESSSKKPKTLTTSE</sequence>
<dbReference type="Proteomes" id="UP000007875">
    <property type="component" value="Unassembled WGS sequence"/>
</dbReference>
<dbReference type="InterPro" id="IPR016024">
    <property type="entry name" value="ARM-type_fold"/>
</dbReference>
<evidence type="ECO:0000313" key="6">
    <source>
        <dbReference type="Proteomes" id="UP000007875"/>
    </source>
</evidence>
<dbReference type="GO" id="GO:0003714">
    <property type="term" value="F:transcription corepressor activity"/>
    <property type="evidence" value="ECO:0007669"/>
    <property type="project" value="TreeGrafter"/>
</dbReference>
<organism evidence="5 6">
    <name type="scientific">Ciona savignyi</name>
    <name type="common">Pacific transparent sea squirt</name>
    <dbReference type="NCBI Taxonomy" id="51511"/>
    <lineage>
        <taxon>Eukaryota</taxon>
        <taxon>Metazoa</taxon>
        <taxon>Chordata</taxon>
        <taxon>Tunicata</taxon>
        <taxon>Ascidiacea</taxon>
        <taxon>Phlebobranchia</taxon>
        <taxon>Cionidae</taxon>
        <taxon>Ciona</taxon>
    </lineage>
</organism>
<dbReference type="GO" id="GO:0003723">
    <property type="term" value="F:RNA binding"/>
    <property type="evidence" value="ECO:0007669"/>
    <property type="project" value="TreeGrafter"/>
</dbReference>
<reference evidence="5" key="3">
    <citation type="submission" date="2025-09" db="UniProtKB">
        <authorList>
            <consortium name="Ensembl"/>
        </authorList>
    </citation>
    <scope>IDENTIFICATION</scope>
</reference>
<dbReference type="Ensembl" id="ENSCSAVT00000012734.1">
    <property type="protein sequence ID" value="ENSCSAVP00000012590.1"/>
    <property type="gene ID" value="ENSCSAVG00000007392.1"/>
</dbReference>
<comment type="subcellular location">
    <subcellularLocation>
        <location evidence="1">Nucleus</location>
    </subcellularLocation>
</comment>
<reference evidence="6" key="1">
    <citation type="submission" date="2003-08" db="EMBL/GenBank/DDBJ databases">
        <authorList>
            <person name="Birren B."/>
            <person name="Nusbaum C."/>
            <person name="Abebe A."/>
            <person name="Abouelleil A."/>
            <person name="Adekoya E."/>
            <person name="Ait-zahra M."/>
            <person name="Allen N."/>
            <person name="Allen T."/>
            <person name="An P."/>
            <person name="Anderson M."/>
            <person name="Anderson S."/>
            <person name="Arachchi H."/>
            <person name="Armbruster J."/>
            <person name="Bachantsang P."/>
            <person name="Baldwin J."/>
            <person name="Barry A."/>
            <person name="Bayul T."/>
            <person name="Blitshsteyn B."/>
            <person name="Bloom T."/>
            <person name="Blye J."/>
            <person name="Boguslavskiy L."/>
            <person name="Borowsky M."/>
            <person name="Boukhgalter B."/>
            <person name="Brunache A."/>
            <person name="Butler J."/>
            <person name="Calixte N."/>
            <person name="Calvo S."/>
            <person name="Camarata J."/>
            <person name="Campo K."/>
            <person name="Chang J."/>
            <person name="Cheshatsang Y."/>
            <person name="Citroen M."/>
            <person name="Collymore A."/>
            <person name="Considine T."/>
            <person name="Cook A."/>
            <person name="Cooke P."/>
            <person name="Corum B."/>
            <person name="Cuomo C."/>
            <person name="David R."/>
            <person name="Dawoe T."/>
            <person name="Degray S."/>
            <person name="Dodge S."/>
            <person name="Dooley K."/>
            <person name="Dorje P."/>
            <person name="Dorjee K."/>
            <person name="Dorris L."/>
            <person name="Duffey N."/>
            <person name="Dupes A."/>
            <person name="Elkins T."/>
            <person name="Engels R."/>
            <person name="Erickson J."/>
            <person name="Farina A."/>
            <person name="Faro S."/>
            <person name="Ferreira P."/>
            <person name="Fischer H."/>
            <person name="Fitzgerald M."/>
            <person name="Foley K."/>
            <person name="Gage D."/>
            <person name="Galagan J."/>
            <person name="Gearin G."/>
            <person name="Gnerre S."/>
            <person name="Gnirke A."/>
            <person name="Goyette A."/>
            <person name="Graham J."/>
            <person name="Grandbois E."/>
            <person name="Gyaltsen K."/>
            <person name="Hafez N."/>
            <person name="Hagopian D."/>
            <person name="Hagos B."/>
            <person name="Hall J."/>
            <person name="Hatcher B."/>
            <person name="Heller A."/>
            <person name="Higgins H."/>
            <person name="Honan T."/>
            <person name="Horn A."/>
            <person name="Houde N."/>
            <person name="Hughes L."/>
            <person name="Hulme W."/>
            <person name="Husby E."/>
            <person name="Iliev I."/>
            <person name="Jaffe D."/>
            <person name="Jones C."/>
            <person name="Kamal M."/>
            <person name="Kamat A."/>
            <person name="Kamvysselis M."/>
            <person name="Karlsson E."/>
            <person name="Kells C."/>
            <person name="Kieu A."/>
            <person name="Kisner P."/>
            <person name="Kodira C."/>
            <person name="Kulbokas E."/>
            <person name="Labutti K."/>
            <person name="Lama D."/>
            <person name="Landers T."/>
            <person name="Leger J."/>
            <person name="Levine S."/>
            <person name="Lewis D."/>
            <person name="Lewis T."/>
            <person name="Lindblad-toh K."/>
            <person name="Liu X."/>
            <person name="Lokyitsang T."/>
            <person name="Lokyitsang Y."/>
            <person name="Lucien O."/>
            <person name="Lui A."/>
            <person name="Ma L.J."/>
            <person name="Mabbitt R."/>
            <person name="Macdonald J."/>
            <person name="Maclean C."/>
            <person name="Major J."/>
            <person name="Manning J."/>
            <person name="Marabella R."/>
            <person name="Maru K."/>
            <person name="Matthews C."/>
            <person name="Mauceli E."/>
            <person name="Mccarthy M."/>
            <person name="Mcdonough S."/>
            <person name="Mcghee T."/>
            <person name="Meldrim J."/>
            <person name="Meneus L."/>
            <person name="Mesirov J."/>
            <person name="Mihalev A."/>
            <person name="Mihova T."/>
            <person name="Mikkelsen T."/>
            <person name="Mlenga V."/>
            <person name="Moru K."/>
            <person name="Mozes J."/>
            <person name="Mulrain L."/>
            <person name="Munson G."/>
            <person name="Naylor J."/>
            <person name="Newes C."/>
            <person name="Nguyen C."/>
            <person name="Nguyen N."/>
            <person name="Nguyen T."/>
            <person name="Nicol R."/>
            <person name="Nielsen C."/>
            <person name="Nizzari M."/>
            <person name="Norbu C."/>
            <person name="Norbu N."/>
            <person name="O'donnell P."/>
            <person name="Okoawo O."/>
            <person name="O'leary S."/>
            <person name="Omotosho B."/>
            <person name="O'neill K."/>
            <person name="Osman S."/>
            <person name="Parker S."/>
            <person name="Perrin D."/>
            <person name="Phunkhang P."/>
            <person name="Piqani B."/>
            <person name="Purcell S."/>
            <person name="Rachupka T."/>
            <person name="Ramasamy U."/>
            <person name="Rameau R."/>
            <person name="Ray V."/>
            <person name="Raymond C."/>
            <person name="Retta R."/>
            <person name="Richardson S."/>
            <person name="Rise C."/>
            <person name="Rodriguez J."/>
            <person name="Rogers J."/>
            <person name="Rogov P."/>
            <person name="Rutman M."/>
            <person name="Schupbach R."/>
            <person name="Seaman C."/>
            <person name="Settipalli S."/>
            <person name="Sharpe T."/>
            <person name="Sheridan J."/>
            <person name="Sherpa N."/>
            <person name="Shi J."/>
            <person name="Smirnov S."/>
            <person name="Smith C."/>
            <person name="Sougnez C."/>
            <person name="Spencer B."/>
            <person name="Stalker J."/>
            <person name="Stange-thomann N."/>
            <person name="Stavropoulos S."/>
            <person name="Stetson K."/>
            <person name="Stone C."/>
            <person name="Stone S."/>
            <person name="Stubbs M."/>
            <person name="Talamas J."/>
            <person name="Tchuinga P."/>
            <person name="Tenzing P."/>
            <person name="Tesfaye S."/>
            <person name="Theodore J."/>
            <person name="Thoulutsang Y."/>
            <person name="Topham K."/>
            <person name="Towey S."/>
            <person name="Tsamla T."/>
            <person name="Tsomo N."/>
            <person name="Vallee D."/>
            <person name="Vassiliev H."/>
            <person name="Venkataraman V."/>
            <person name="Vinson J."/>
            <person name="Vo A."/>
            <person name="Wade C."/>
            <person name="Wang S."/>
            <person name="Wangchuk T."/>
            <person name="Wangdi T."/>
            <person name="Whittaker C."/>
            <person name="Wilkinson J."/>
            <person name="Wu Y."/>
            <person name="Wyman D."/>
            <person name="Yadav S."/>
            <person name="Yang S."/>
            <person name="Yang X."/>
            <person name="Yeager S."/>
            <person name="Yee E."/>
            <person name="Young G."/>
            <person name="Zainoun J."/>
            <person name="Zembeck L."/>
            <person name="Zimmer A."/>
            <person name="Zody M."/>
            <person name="Lander E."/>
        </authorList>
    </citation>
    <scope>NUCLEOTIDE SEQUENCE [LARGE SCALE GENOMIC DNA]</scope>
</reference>
<dbReference type="PANTHER" id="PTHR13213:SF2">
    <property type="entry name" value="MYB-BINDING PROTEIN 1A"/>
    <property type="match status" value="1"/>
</dbReference>
<feature type="region of interest" description="Disordered" evidence="4">
    <location>
        <begin position="194"/>
        <end position="283"/>
    </location>
</feature>
<keyword evidence="3" id="KW-0539">Nucleus</keyword>
<feature type="region of interest" description="Disordered" evidence="4">
    <location>
        <begin position="611"/>
        <end position="700"/>
    </location>
</feature>
<dbReference type="GO" id="GO:0005730">
    <property type="term" value="C:nucleolus"/>
    <property type="evidence" value="ECO:0007669"/>
    <property type="project" value="InterPro"/>
</dbReference>
<keyword evidence="6" id="KW-1185">Reference proteome</keyword>
<evidence type="ECO:0000256" key="3">
    <source>
        <dbReference type="ARBA" id="ARBA00023242"/>
    </source>
</evidence>
<accession>H2Z4S8</accession>
<dbReference type="InterPro" id="IPR007015">
    <property type="entry name" value="DNA_pol_V/MYBBP1A"/>
</dbReference>
<comment type="similarity">
    <text evidence="2">Belongs to the MYBBP1A family.</text>
</comment>
<protein>
    <submittedName>
        <fullName evidence="5">Uncharacterized protein</fullName>
    </submittedName>
</protein>
<reference evidence="5" key="2">
    <citation type="submission" date="2025-08" db="UniProtKB">
        <authorList>
            <consortium name="Ensembl"/>
        </authorList>
    </citation>
    <scope>IDENTIFICATION</scope>
</reference>
<name>H2Z4S8_CIOSA</name>
<feature type="compositionally biased region" description="Acidic residues" evidence="4">
    <location>
        <begin position="198"/>
        <end position="246"/>
    </location>
</feature>
<dbReference type="Pfam" id="PF04931">
    <property type="entry name" value="DNA_pol_phi"/>
    <property type="match status" value="2"/>
</dbReference>
<dbReference type="GeneTree" id="ENSGT00390000017457"/>
<evidence type="ECO:0000256" key="4">
    <source>
        <dbReference type="SAM" id="MobiDB-lite"/>
    </source>
</evidence>
<dbReference type="AlphaFoldDB" id="H2Z4S8"/>
<evidence type="ECO:0000256" key="2">
    <source>
        <dbReference type="ARBA" id="ARBA00006809"/>
    </source>
</evidence>
<evidence type="ECO:0000313" key="5">
    <source>
        <dbReference type="Ensembl" id="ENSCSAVP00000012590.1"/>
    </source>
</evidence>
<dbReference type="PANTHER" id="PTHR13213">
    <property type="entry name" value="MYB-BINDING PROTEIN 1A FAMILY MEMBER"/>
    <property type="match status" value="1"/>
</dbReference>
<proteinExistence type="inferred from homology"/>
<evidence type="ECO:0000256" key="1">
    <source>
        <dbReference type="ARBA" id="ARBA00004123"/>
    </source>
</evidence>
<dbReference type="SUPFAM" id="SSF48371">
    <property type="entry name" value="ARM repeat"/>
    <property type="match status" value="1"/>
</dbReference>
<dbReference type="GO" id="GO:0043565">
    <property type="term" value="F:sequence-specific DNA binding"/>
    <property type="evidence" value="ECO:0007669"/>
    <property type="project" value="TreeGrafter"/>
</dbReference>
<feature type="compositionally biased region" description="Basic residues" evidence="4">
    <location>
        <begin position="661"/>
        <end position="683"/>
    </location>
</feature>
<feature type="compositionally biased region" description="Basic residues" evidence="4">
    <location>
        <begin position="620"/>
        <end position="630"/>
    </location>
</feature>
<dbReference type="HOGENOM" id="CLU_393774_0_0_1"/>